<gene>
    <name evidence="1" type="ORF">UFOPK1506_00114</name>
</gene>
<proteinExistence type="predicted"/>
<reference evidence="1" key="1">
    <citation type="submission" date="2020-05" db="EMBL/GenBank/DDBJ databases">
        <authorList>
            <person name="Chiriac C."/>
            <person name="Salcher M."/>
            <person name="Ghai R."/>
            <person name="Kavagutti S V."/>
        </authorList>
    </citation>
    <scope>NUCLEOTIDE SEQUENCE</scope>
</reference>
<sequence>MQVYNYLPLCADEKVLDCIESVTWIKSDGTEVKGAFKESRGTVDPDFTFSRQEKFNVGASITPQIFTFAGLSHSKGSSYAVTGHVTQEIANGMPSAPKIVASIAPVYSENVDVDDKEARTECFNVNANDVKCWKFASSDPGTTFKLNMKLLAKPQGWISGRVTAPKVSISAADSSKRFDVSITGSNLSIPILTKRYDYSDANDRAAWDKVSNAVVTNYPWDKVSDIANGELISVYGPNTFNTFNKLVAIDRLADGKPAGVGKEYDVADRLAQVWRVALDPTNAPSGVNGCAASDFQGFVSSNAMTYGTALPKYDGTTMSYDVASPHYNPGGKDYDADAFKGRYDLLLTESYAKCVWNLKDGIPSVSVEVQKTDGTLDNSVKVTGGLNTSSGLYEFSAIGFTFSSPKIKIKLSAPPTKDGTPTVTQAAPAAKPKASVKSISCVKGKITKKVTGVSPKCPAGFKKK</sequence>
<name>A0A6J6C543_9ZZZZ</name>
<organism evidence="1">
    <name type="scientific">freshwater metagenome</name>
    <dbReference type="NCBI Taxonomy" id="449393"/>
    <lineage>
        <taxon>unclassified sequences</taxon>
        <taxon>metagenomes</taxon>
        <taxon>ecological metagenomes</taxon>
    </lineage>
</organism>
<evidence type="ECO:0000313" key="1">
    <source>
        <dbReference type="EMBL" id="CAB4546057.1"/>
    </source>
</evidence>
<dbReference type="EMBL" id="CAEZSV010000010">
    <property type="protein sequence ID" value="CAB4546057.1"/>
    <property type="molecule type" value="Genomic_DNA"/>
</dbReference>
<protein>
    <submittedName>
        <fullName evidence="1">Unannotated protein</fullName>
    </submittedName>
</protein>
<dbReference type="AlphaFoldDB" id="A0A6J6C543"/>
<accession>A0A6J6C543</accession>